<dbReference type="Proteomes" id="UP000254572">
    <property type="component" value="Unassembled WGS sequence"/>
</dbReference>
<accession>A0A381E8C8</accession>
<dbReference type="EMBL" id="UFUW01000001">
    <property type="protein sequence ID" value="SUX22897.1"/>
    <property type="molecule type" value="Genomic_DNA"/>
</dbReference>
<reference evidence="1 2" key="1">
    <citation type="submission" date="2018-06" db="EMBL/GenBank/DDBJ databases">
        <authorList>
            <consortium name="Pathogen Informatics"/>
            <person name="Doyle S."/>
        </authorList>
    </citation>
    <scope>NUCLEOTIDE SEQUENCE [LARGE SCALE GENOMIC DNA]</scope>
    <source>
        <strain evidence="1 2">NCTC13294</strain>
    </source>
</reference>
<dbReference type="OrthoDB" id="7992117at2"/>
<keyword evidence="2" id="KW-1185">Reference proteome</keyword>
<gene>
    <name evidence="1" type="ORF">NCTC13294_01368</name>
</gene>
<sequence>MPGSFNISTRVSCQNTAAILLLRDFDQIIPMPPHLKRLPDRWLSQERRDWQQEHWGFARTPGFFTFHQASSRVFLRTSEQAPHWIIATLSRQYPDDIFRVSVATETIGCGCSTYAIRNGTMSGKQVLPDYSREAYELAFQHFPLRRYGYVYSATLGTYREREPAELARIERMLHEIGLI</sequence>
<organism evidence="1 2">
    <name type="scientific">Cardiobacterium valvarum</name>
    <dbReference type="NCBI Taxonomy" id="194702"/>
    <lineage>
        <taxon>Bacteria</taxon>
        <taxon>Pseudomonadati</taxon>
        <taxon>Pseudomonadota</taxon>
        <taxon>Gammaproteobacteria</taxon>
        <taxon>Cardiobacteriales</taxon>
        <taxon>Cardiobacteriaceae</taxon>
        <taxon>Cardiobacterium</taxon>
    </lineage>
</organism>
<name>A0A381E8C8_9GAMM</name>
<protein>
    <submittedName>
        <fullName evidence="1">Uncharacterized protein</fullName>
    </submittedName>
</protein>
<dbReference type="AlphaFoldDB" id="A0A381E8C8"/>
<evidence type="ECO:0000313" key="1">
    <source>
        <dbReference type="EMBL" id="SUX22897.1"/>
    </source>
</evidence>
<dbReference type="RefSeq" id="WP_115611652.1">
    <property type="nucleotide sequence ID" value="NZ_JBHLZC010000005.1"/>
</dbReference>
<proteinExistence type="predicted"/>
<evidence type="ECO:0000313" key="2">
    <source>
        <dbReference type="Proteomes" id="UP000254572"/>
    </source>
</evidence>